<sequence>MQIAFEEREKYILEKWISPSSIDHQNSSFHFEAYLVYDTETFEWVLKYDPISTCKLIDDQIHPFHPNSSKEYQSNEKYIRSYMVIPSYLLLYRLLLIFGKAAQIDFRRDSLWSLSILHKATQTLVMISEDHAGYRIAIFVRNMTDYYFIDELREFLNFLTLPFFPHKKLNLLNYTNYYFRPRFTRTHQIVKPFLQDVISIKGSRNRFIL</sequence>
<name>A0A0C2J4W7_THEKT</name>
<protein>
    <submittedName>
        <fullName evidence="1">Uncharacterized protein</fullName>
    </submittedName>
</protein>
<accession>A0A0C2J4W7</accession>
<reference evidence="1 2" key="1">
    <citation type="journal article" date="2014" name="Genome Biol. Evol.">
        <title>The genome of the myxosporean Thelohanellus kitauei shows adaptations to nutrient acquisition within its fish host.</title>
        <authorList>
            <person name="Yang Y."/>
            <person name="Xiong J."/>
            <person name="Zhou Z."/>
            <person name="Huo F."/>
            <person name="Miao W."/>
            <person name="Ran C."/>
            <person name="Liu Y."/>
            <person name="Zhang J."/>
            <person name="Feng J."/>
            <person name="Wang M."/>
            <person name="Wang M."/>
            <person name="Wang L."/>
            <person name="Yao B."/>
        </authorList>
    </citation>
    <scope>NUCLEOTIDE SEQUENCE [LARGE SCALE GENOMIC DNA]</scope>
    <source>
        <strain evidence="1">Wuqing</strain>
    </source>
</reference>
<dbReference type="EMBL" id="JWZT01001076">
    <property type="protein sequence ID" value="KII72879.1"/>
    <property type="molecule type" value="Genomic_DNA"/>
</dbReference>
<dbReference type="AlphaFoldDB" id="A0A0C2J4W7"/>
<keyword evidence="2" id="KW-1185">Reference proteome</keyword>
<organism evidence="1 2">
    <name type="scientific">Thelohanellus kitauei</name>
    <name type="common">Myxosporean</name>
    <dbReference type="NCBI Taxonomy" id="669202"/>
    <lineage>
        <taxon>Eukaryota</taxon>
        <taxon>Metazoa</taxon>
        <taxon>Cnidaria</taxon>
        <taxon>Myxozoa</taxon>
        <taxon>Myxosporea</taxon>
        <taxon>Bivalvulida</taxon>
        <taxon>Platysporina</taxon>
        <taxon>Myxobolidae</taxon>
        <taxon>Thelohanellus</taxon>
    </lineage>
</organism>
<proteinExistence type="predicted"/>
<dbReference type="Proteomes" id="UP000031668">
    <property type="component" value="Unassembled WGS sequence"/>
</dbReference>
<comment type="caution">
    <text evidence="1">The sequence shown here is derived from an EMBL/GenBank/DDBJ whole genome shotgun (WGS) entry which is preliminary data.</text>
</comment>
<evidence type="ECO:0000313" key="2">
    <source>
        <dbReference type="Proteomes" id="UP000031668"/>
    </source>
</evidence>
<evidence type="ECO:0000313" key="1">
    <source>
        <dbReference type="EMBL" id="KII72879.1"/>
    </source>
</evidence>
<gene>
    <name evidence="1" type="ORF">RF11_12345</name>
</gene>